<keyword evidence="6" id="KW-1185">Reference proteome</keyword>
<dbReference type="InterPro" id="IPR001647">
    <property type="entry name" value="HTH_TetR"/>
</dbReference>
<feature type="domain" description="HTH tetR-type" evidence="4">
    <location>
        <begin position="17"/>
        <end position="58"/>
    </location>
</feature>
<keyword evidence="2" id="KW-0238">DNA-binding</keyword>
<dbReference type="InterPro" id="IPR023772">
    <property type="entry name" value="DNA-bd_HTH_TetR-type_CS"/>
</dbReference>
<evidence type="ECO:0000313" key="5">
    <source>
        <dbReference type="EMBL" id="GAA3988378.1"/>
    </source>
</evidence>
<proteinExistence type="predicted"/>
<accession>A0ABP7QUP3</accession>
<name>A0ABP7QUP3_9PSEU</name>
<dbReference type="RefSeq" id="WP_344870662.1">
    <property type="nucleotide sequence ID" value="NZ_BAABAL010000003.1"/>
</dbReference>
<reference evidence="6" key="1">
    <citation type="journal article" date="2019" name="Int. J. Syst. Evol. Microbiol.">
        <title>The Global Catalogue of Microorganisms (GCM) 10K type strain sequencing project: providing services to taxonomists for standard genome sequencing and annotation.</title>
        <authorList>
            <consortium name="The Broad Institute Genomics Platform"/>
            <consortium name="The Broad Institute Genome Sequencing Center for Infectious Disease"/>
            <person name="Wu L."/>
            <person name="Ma J."/>
        </authorList>
    </citation>
    <scope>NUCLEOTIDE SEQUENCE [LARGE SCALE GENOMIC DNA]</scope>
    <source>
        <strain evidence="6">JCM 17342</strain>
    </source>
</reference>
<dbReference type="PRINTS" id="PR00455">
    <property type="entry name" value="HTHTETR"/>
</dbReference>
<dbReference type="InterPro" id="IPR009057">
    <property type="entry name" value="Homeodomain-like_sf"/>
</dbReference>
<evidence type="ECO:0000259" key="4">
    <source>
        <dbReference type="Pfam" id="PF00440"/>
    </source>
</evidence>
<protein>
    <recommendedName>
        <fullName evidence="4">HTH tetR-type domain-containing protein</fullName>
    </recommendedName>
</protein>
<evidence type="ECO:0000313" key="6">
    <source>
        <dbReference type="Proteomes" id="UP001501747"/>
    </source>
</evidence>
<dbReference type="PROSITE" id="PS01081">
    <property type="entry name" value="HTH_TETR_1"/>
    <property type="match status" value="1"/>
</dbReference>
<dbReference type="PANTHER" id="PTHR30055:SF234">
    <property type="entry name" value="HTH-TYPE TRANSCRIPTIONAL REGULATOR BETI"/>
    <property type="match status" value="1"/>
</dbReference>
<dbReference type="Gene3D" id="1.10.357.10">
    <property type="entry name" value="Tetracycline Repressor, domain 2"/>
    <property type="match status" value="1"/>
</dbReference>
<dbReference type="InterPro" id="IPR050109">
    <property type="entry name" value="HTH-type_TetR-like_transc_reg"/>
</dbReference>
<evidence type="ECO:0000256" key="1">
    <source>
        <dbReference type="ARBA" id="ARBA00023015"/>
    </source>
</evidence>
<dbReference type="PANTHER" id="PTHR30055">
    <property type="entry name" value="HTH-TYPE TRANSCRIPTIONAL REGULATOR RUTR"/>
    <property type="match status" value="1"/>
</dbReference>
<evidence type="ECO:0000256" key="3">
    <source>
        <dbReference type="ARBA" id="ARBA00023163"/>
    </source>
</evidence>
<dbReference type="Gene3D" id="1.10.10.60">
    <property type="entry name" value="Homeodomain-like"/>
    <property type="match status" value="1"/>
</dbReference>
<comment type="caution">
    <text evidence="5">The sequence shown here is derived from an EMBL/GenBank/DDBJ whole genome shotgun (WGS) entry which is preliminary data.</text>
</comment>
<gene>
    <name evidence="5" type="ORF">GCM10022247_03520</name>
</gene>
<dbReference type="Proteomes" id="UP001501747">
    <property type="component" value="Unassembled WGS sequence"/>
</dbReference>
<keyword evidence="1" id="KW-0805">Transcription regulation</keyword>
<organism evidence="5 6">
    <name type="scientific">Allokutzneria multivorans</name>
    <dbReference type="NCBI Taxonomy" id="1142134"/>
    <lineage>
        <taxon>Bacteria</taxon>
        <taxon>Bacillati</taxon>
        <taxon>Actinomycetota</taxon>
        <taxon>Actinomycetes</taxon>
        <taxon>Pseudonocardiales</taxon>
        <taxon>Pseudonocardiaceae</taxon>
        <taxon>Allokutzneria</taxon>
    </lineage>
</organism>
<keyword evidence="3" id="KW-0804">Transcription</keyword>
<dbReference type="EMBL" id="BAABAL010000003">
    <property type="protein sequence ID" value="GAA3988378.1"/>
    <property type="molecule type" value="Genomic_DNA"/>
</dbReference>
<sequence>MGAPEGKAARTQLAVRRAAIELCLEHGYPATSTKAIAELAGVSERTLFRAFPTKAAIFWFDPFLSRVIRRLDARTAAEDPVTALSDAVLATARAITEEDWQLELGRRKVILREPDLIATGTQELNLAAMRIGELLTPVDAPPDLAFRTALFARFAVAGFGIVPIHAETTTEEWGTALARVAQLAADGPLEQP</sequence>
<dbReference type="SUPFAM" id="SSF46689">
    <property type="entry name" value="Homeodomain-like"/>
    <property type="match status" value="1"/>
</dbReference>
<evidence type="ECO:0000256" key="2">
    <source>
        <dbReference type="ARBA" id="ARBA00023125"/>
    </source>
</evidence>
<dbReference type="Pfam" id="PF00440">
    <property type="entry name" value="TetR_N"/>
    <property type="match status" value="1"/>
</dbReference>